<organism evidence="3 4">
    <name type="scientific">Haloferax prahovense (strain DSM 18310 / JCM 13924 / TL6)</name>
    <dbReference type="NCBI Taxonomy" id="1227461"/>
    <lineage>
        <taxon>Archaea</taxon>
        <taxon>Methanobacteriati</taxon>
        <taxon>Methanobacteriota</taxon>
        <taxon>Stenosarchaea group</taxon>
        <taxon>Halobacteria</taxon>
        <taxon>Halobacteriales</taxon>
        <taxon>Haloferacaceae</taxon>
        <taxon>Haloferax</taxon>
    </lineage>
</organism>
<dbReference type="InterPro" id="IPR051162">
    <property type="entry name" value="T4SS_component"/>
</dbReference>
<dbReference type="PANTHER" id="PTHR30121">
    <property type="entry name" value="UNCHARACTERIZED PROTEIN YJGR-RELATED"/>
    <property type="match status" value="1"/>
</dbReference>
<evidence type="ECO:0000256" key="1">
    <source>
        <dbReference type="SAM" id="MobiDB-lite"/>
    </source>
</evidence>
<comment type="caution">
    <text evidence="3">The sequence shown here is derived from an EMBL/GenBank/DDBJ whole genome shotgun (WGS) entry which is preliminary data.</text>
</comment>
<feature type="compositionally biased region" description="Acidic residues" evidence="1">
    <location>
        <begin position="120"/>
        <end position="129"/>
    </location>
</feature>
<dbReference type="Pfam" id="PF01935">
    <property type="entry name" value="DUF87"/>
    <property type="match status" value="1"/>
</dbReference>
<dbReference type="EMBL" id="AOLG01000048">
    <property type="protein sequence ID" value="ELZ66363.1"/>
    <property type="molecule type" value="Genomic_DNA"/>
</dbReference>
<dbReference type="PATRIC" id="fig|1227461.3.peg.2833"/>
<protein>
    <recommendedName>
        <fullName evidence="2">Helicase HerA central domain-containing protein</fullName>
    </recommendedName>
</protein>
<feature type="compositionally biased region" description="Polar residues" evidence="1">
    <location>
        <begin position="10"/>
        <end position="26"/>
    </location>
</feature>
<keyword evidence="4" id="KW-1185">Reference proteome</keyword>
<accession>M0G441</accession>
<dbReference type="InterPro" id="IPR002789">
    <property type="entry name" value="HerA_central"/>
</dbReference>
<dbReference type="PANTHER" id="PTHR30121:SF6">
    <property type="entry name" value="SLR6007 PROTEIN"/>
    <property type="match status" value="1"/>
</dbReference>
<feature type="region of interest" description="Disordered" evidence="1">
    <location>
        <begin position="45"/>
        <end position="129"/>
    </location>
</feature>
<feature type="domain" description="Helicase HerA central" evidence="2">
    <location>
        <begin position="311"/>
        <end position="545"/>
    </location>
</feature>
<evidence type="ECO:0000259" key="2">
    <source>
        <dbReference type="Pfam" id="PF01935"/>
    </source>
</evidence>
<gene>
    <name evidence="3" type="ORF">C457_14493</name>
</gene>
<dbReference type="Gene3D" id="3.40.50.300">
    <property type="entry name" value="P-loop containing nucleotide triphosphate hydrolases"/>
    <property type="match status" value="2"/>
</dbReference>
<dbReference type="Proteomes" id="UP000011559">
    <property type="component" value="Unassembled WGS sequence"/>
</dbReference>
<sequence length="694" mass="76254">MRDTEKSYATPESASSGTVRQGNRAPSPTRGFLLAARKRWNMTDLGDFSDFAGDDPDDSSDADRDRPAADAAGNGRSERSEAAAGAETAAAASAAGGDGVETDSGERDDAGSTDMGGVTDEADDLQFDDYDANPVGDERGVGAIAVSQGLRVSEDPERTALRAFVTAGNRERVRLGKYLVVPYPDDELLFCRIVGLEYAQEFQADDATEIHARRAMRRPADEFEERDFKFMAELEPIAVLFSDRGDLKRRMVDRVPKPQATVGEATDATQIKTGLKIPEEGVFLGHLSVGGEKVRTAARPPTIDYRLNDDYTDGDPLVFRHTLVAGGTGSGKTHASKNILRQYLSAERSYEMDDGRQVQTAVVQFDPQDEYAQMHDDNPDMDDETARRYEREGVAHGGHDDTLALVPKMAGSSYPGANHRAEQLEFTIPFSMARDLPWLVAGSSLNDNQYPALTELLNRFFRNYGDSGTYKQFLQFLDDPALKEELHESGRVHEATFDAVKRRVRGVPSGVFDQDARPITELDHELVRPGGLTVVPTYHLSSSRAKELFVLAVSALLIDDKLSNDPSSDRIKETPVVLGMDEAHNFLTDADTVQARKVIQKFTEAAKQGRKERLGLFLITQDPQDIADPVFKQVNTKVVLNLGDEDAIKSVNIPPNLEDKVPYMEKGQMVVYSPDNSEPVELTGLSTCVTRHGD</sequence>
<name>M0G441_HALPT</name>
<dbReference type="InterPro" id="IPR027417">
    <property type="entry name" value="P-loop_NTPase"/>
</dbReference>
<proteinExistence type="predicted"/>
<reference evidence="3 4" key="1">
    <citation type="journal article" date="2014" name="PLoS Genet.">
        <title>Phylogenetically driven sequencing of extremely halophilic archaea reveals strategies for static and dynamic osmo-response.</title>
        <authorList>
            <person name="Becker E.A."/>
            <person name="Seitzer P.M."/>
            <person name="Tritt A."/>
            <person name="Larsen D."/>
            <person name="Krusor M."/>
            <person name="Yao A.I."/>
            <person name="Wu D."/>
            <person name="Madern D."/>
            <person name="Eisen J.A."/>
            <person name="Darling A.E."/>
            <person name="Facciotti M.T."/>
        </authorList>
    </citation>
    <scope>NUCLEOTIDE SEQUENCE [LARGE SCALE GENOMIC DNA]</scope>
    <source>
        <strain evidence="4">DSM 18310 / JCM 13924 / TL6</strain>
    </source>
</reference>
<evidence type="ECO:0000313" key="4">
    <source>
        <dbReference type="Proteomes" id="UP000011559"/>
    </source>
</evidence>
<evidence type="ECO:0000313" key="3">
    <source>
        <dbReference type="EMBL" id="ELZ66363.1"/>
    </source>
</evidence>
<feature type="compositionally biased region" description="Low complexity" evidence="1">
    <location>
        <begin position="82"/>
        <end position="95"/>
    </location>
</feature>
<dbReference type="SUPFAM" id="SSF52540">
    <property type="entry name" value="P-loop containing nucleoside triphosphate hydrolases"/>
    <property type="match status" value="1"/>
</dbReference>
<feature type="region of interest" description="Disordered" evidence="1">
    <location>
        <begin position="1"/>
        <end position="32"/>
    </location>
</feature>
<dbReference type="AlphaFoldDB" id="M0G441"/>